<name>A0A9D4BS58_DREPO</name>
<gene>
    <name evidence="2" type="ORF">DPMN_066577</name>
</gene>
<evidence type="ECO:0000256" key="1">
    <source>
        <dbReference type="SAM" id="MobiDB-lite"/>
    </source>
</evidence>
<reference evidence="2" key="2">
    <citation type="submission" date="2020-11" db="EMBL/GenBank/DDBJ databases">
        <authorList>
            <person name="McCartney M.A."/>
            <person name="Auch B."/>
            <person name="Kono T."/>
            <person name="Mallez S."/>
            <person name="Becker A."/>
            <person name="Gohl D.M."/>
            <person name="Silverstein K.A.T."/>
            <person name="Koren S."/>
            <person name="Bechman K.B."/>
            <person name="Herman A."/>
            <person name="Abrahante J.E."/>
            <person name="Garbe J."/>
        </authorList>
    </citation>
    <scope>NUCLEOTIDE SEQUENCE</scope>
    <source>
        <strain evidence="2">Duluth1</strain>
        <tissue evidence="2">Whole animal</tissue>
    </source>
</reference>
<proteinExistence type="predicted"/>
<comment type="caution">
    <text evidence="2">The sequence shown here is derived from an EMBL/GenBank/DDBJ whole genome shotgun (WGS) entry which is preliminary data.</text>
</comment>
<dbReference type="Proteomes" id="UP000828390">
    <property type="component" value="Unassembled WGS sequence"/>
</dbReference>
<accession>A0A9D4BS58</accession>
<sequence length="68" mass="7926">MSEFPALKGTRLLRQGSADNLQRDFLPAPSSQLCLYGRSRRHRPSSRTPRRFHQSVERTEYRRPGSLL</sequence>
<keyword evidence="3" id="KW-1185">Reference proteome</keyword>
<dbReference type="AlphaFoldDB" id="A0A9D4BS58"/>
<feature type="compositionally biased region" description="Basic residues" evidence="1">
    <location>
        <begin position="38"/>
        <end position="53"/>
    </location>
</feature>
<reference evidence="2" key="1">
    <citation type="journal article" date="2019" name="bioRxiv">
        <title>The Genome of the Zebra Mussel, Dreissena polymorpha: A Resource for Invasive Species Research.</title>
        <authorList>
            <person name="McCartney M.A."/>
            <person name="Auch B."/>
            <person name="Kono T."/>
            <person name="Mallez S."/>
            <person name="Zhang Y."/>
            <person name="Obille A."/>
            <person name="Becker A."/>
            <person name="Abrahante J.E."/>
            <person name="Garbe J."/>
            <person name="Badalamenti J.P."/>
            <person name="Herman A."/>
            <person name="Mangelson H."/>
            <person name="Liachko I."/>
            <person name="Sullivan S."/>
            <person name="Sone E.D."/>
            <person name="Koren S."/>
            <person name="Silverstein K.A.T."/>
            <person name="Beckman K.B."/>
            <person name="Gohl D.M."/>
        </authorList>
    </citation>
    <scope>NUCLEOTIDE SEQUENCE</scope>
    <source>
        <strain evidence="2">Duluth1</strain>
        <tissue evidence="2">Whole animal</tissue>
    </source>
</reference>
<feature type="compositionally biased region" description="Basic and acidic residues" evidence="1">
    <location>
        <begin position="54"/>
        <end position="68"/>
    </location>
</feature>
<evidence type="ECO:0000313" key="2">
    <source>
        <dbReference type="EMBL" id="KAH3707180.1"/>
    </source>
</evidence>
<evidence type="ECO:0000313" key="3">
    <source>
        <dbReference type="Proteomes" id="UP000828390"/>
    </source>
</evidence>
<feature type="region of interest" description="Disordered" evidence="1">
    <location>
        <begin position="36"/>
        <end position="68"/>
    </location>
</feature>
<dbReference type="EMBL" id="JAIWYP010000014">
    <property type="protein sequence ID" value="KAH3707180.1"/>
    <property type="molecule type" value="Genomic_DNA"/>
</dbReference>
<protein>
    <submittedName>
        <fullName evidence="2">Uncharacterized protein</fullName>
    </submittedName>
</protein>
<organism evidence="2 3">
    <name type="scientific">Dreissena polymorpha</name>
    <name type="common">Zebra mussel</name>
    <name type="synonym">Mytilus polymorpha</name>
    <dbReference type="NCBI Taxonomy" id="45954"/>
    <lineage>
        <taxon>Eukaryota</taxon>
        <taxon>Metazoa</taxon>
        <taxon>Spiralia</taxon>
        <taxon>Lophotrochozoa</taxon>
        <taxon>Mollusca</taxon>
        <taxon>Bivalvia</taxon>
        <taxon>Autobranchia</taxon>
        <taxon>Heteroconchia</taxon>
        <taxon>Euheterodonta</taxon>
        <taxon>Imparidentia</taxon>
        <taxon>Neoheterodontei</taxon>
        <taxon>Myida</taxon>
        <taxon>Dreissenoidea</taxon>
        <taxon>Dreissenidae</taxon>
        <taxon>Dreissena</taxon>
    </lineage>
</organism>